<accession>A0A1S6KSG9</accession>
<geneLocation type="plasmid" evidence="1">
    <name>pVHvo</name>
</geneLocation>
<reference evidence="1" key="1">
    <citation type="journal article" date="2017" name="Sci. Rep.">
        <title>Shrimp AHPND-causing plasmids encoding the PirAB toxins as mediated by pirAB-Tn903 are prevalent in various Vibrio species.</title>
        <authorList>
            <person name="Xiao J."/>
            <person name="Liu L."/>
            <person name="Ke Y."/>
            <person name="Li X."/>
            <person name="Liu Y."/>
            <person name="Pan Y."/>
            <person name="Yan S."/>
            <person name="Wang Y."/>
        </authorList>
    </citation>
    <scope>NUCLEOTIDE SEQUENCE</scope>
    <source>
        <strain evidence="1">SH14</strain>
        <plasmid evidence="1">pVHvo</plasmid>
    </source>
</reference>
<organism evidence="1">
    <name type="scientific">Vibrio owensii</name>
    <dbReference type="NCBI Taxonomy" id="696485"/>
    <lineage>
        <taxon>Bacteria</taxon>
        <taxon>Pseudomonadati</taxon>
        <taxon>Pseudomonadota</taxon>
        <taxon>Gammaproteobacteria</taxon>
        <taxon>Vibrionales</taxon>
        <taxon>Vibrionaceae</taxon>
        <taxon>Vibrio</taxon>
    </lineage>
</organism>
<keyword evidence="1" id="KW-0614">Plasmid</keyword>
<sequence>MACLVTILNQEEGCPSSCPATSYVFRRQRSVPESLCRLLYTEPRKASLGLSEVHTVL</sequence>
<proteinExistence type="predicted"/>
<name>A0A1S6KSG9_9VIBR</name>
<protein>
    <submittedName>
        <fullName evidence="1">Uncharacterized protein</fullName>
    </submittedName>
</protein>
<dbReference type="AlphaFoldDB" id="A0A1S6KSG9"/>
<evidence type="ECO:0000313" key="1">
    <source>
        <dbReference type="EMBL" id="AQT24305.1"/>
    </source>
</evidence>
<dbReference type="EMBL" id="KX268305">
    <property type="protein sequence ID" value="AQT24305.1"/>
    <property type="molecule type" value="Genomic_DNA"/>
</dbReference>